<gene>
    <name evidence="1" type="ORF">GCM10010982_35930</name>
</gene>
<protein>
    <submittedName>
        <fullName evidence="1">Uncharacterized protein</fullName>
    </submittedName>
</protein>
<dbReference type="Proteomes" id="UP000606935">
    <property type="component" value="Unassembled WGS sequence"/>
</dbReference>
<reference evidence="1" key="2">
    <citation type="submission" date="2020-09" db="EMBL/GenBank/DDBJ databases">
        <authorList>
            <person name="Sun Q."/>
            <person name="Zhou Y."/>
        </authorList>
    </citation>
    <scope>NUCLEOTIDE SEQUENCE</scope>
    <source>
        <strain evidence="1">CGMCC 1.7086</strain>
    </source>
</reference>
<comment type="caution">
    <text evidence="1">The sequence shown here is derived from an EMBL/GenBank/DDBJ whole genome shotgun (WGS) entry which is preliminary data.</text>
</comment>
<keyword evidence="2" id="KW-1185">Reference proteome</keyword>
<organism evidence="1 2">
    <name type="scientific">Bowmanella pacifica</name>
    <dbReference type="NCBI Taxonomy" id="502051"/>
    <lineage>
        <taxon>Bacteria</taxon>
        <taxon>Pseudomonadati</taxon>
        <taxon>Pseudomonadota</taxon>
        <taxon>Gammaproteobacteria</taxon>
        <taxon>Alteromonadales</taxon>
        <taxon>Alteromonadaceae</taxon>
        <taxon>Bowmanella</taxon>
    </lineage>
</organism>
<dbReference type="RefSeq" id="WP_188698537.1">
    <property type="nucleotide sequence ID" value="NZ_BMLS01000008.1"/>
</dbReference>
<evidence type="ECO:0000313" key="1">
    <source>
        <dbReference type="EMBL" id="GGO74044.1"/>
    </source>
</evidence>
<proteinExistence type="predicted"/>
<reference evidence="1" key="1">
    <citation type="journal article" date="2014" name="Int. J. Syst. Evol. Microbiol.">
        <title>Complete genome sequence of Corynebacterium casei LMG S-19264T (=DSM 44701T), isolated from a smear-ripened cheese.</title>
        <authorList>
            <consortium name="US DOE Joint Genome Institute (JGI-PGF)"/>
            <person name="Walter F."/>
            <person name="Albersmeier A."/>
            <person name="Kalinowski J."/>
            <person name="Ruckert C."/>
        </authorList>
    </citation>
    <scope>NUCLEOTIDE SEQUENCE</scope>
    <source>
        <strain evidence="1">CGMCC 1.7086</strain>
    </source>
</reference>
<sequence length="147" mass="17107">MAVDVDQLTLNWETEQTKKGQEAKTRLCVMINGKRLTDLVADYEQQQQFSPFNDVFLNQADVEFYSQANWLQSLKEGKASIILLGCGCGQVECSFFTADVFNRDGWVFWRFGGWPERDYSEMQTYWFELCAYQRTVEDALGQLHKDT</sequence>
<evidence type="ECO:0000313" key="2">
    <source>
        <dbReference type="Proteomes" id="UP000606935"/>
    </source>
</evidence>
<dbReference type="EMBL" id="BMLS01000008">
    <property type="protein sequence ID" value="GGO74044.1"/>
    <property type="molecule type" value="Genomic_DNA"/>
</dbReference>
<accession>A0A917Z3H2</accession>
<dbReference type="AlphaFoldDB" id="A0A917Z3H2"/>
<name>A0A917Z3H2_9ALTE</name>